<dbReference type="Proteomes" id="UP000725002">
    <property type="component" value="Unassembled WGS sequence"/>
</dbReference>
<dbReference type="EC" id="1.1.1.262" evidence="4"/>
<gene>
    <name evidence="4" type="primary">pdxA</name>
    <name evidence="4" type="ORF">IAB75_11060</name>
</gene>
<comment type="caution">
    <text evidence="4">The sequence shown here is derived from an EMBL/GenBank/DDBJ whole genome shotgun (WGS) entry which is preliminary data.</text>
</comment>
<dbReference type="Pfam" id="PF04166">
    <property type="entry name" value="PdxA"/>
    <property type="match status" value="1"/>
</dbReference>
<dbReference type="EMBL" id="JADILV010000080">
    <property type="protein sequence ID" value="MBO8484629.1"/>
    <property type="molecule type" value="Genomic_DNA"/>
</dbReference>
<evidence type="ECO:0000256" key="1">
    <source>
        <dbReference type="ARBA" id="ARBA00022723"/>
    </source>
</evidence>
<keyword evidence="2 4" id="KW-0560">Oxidoreductase</keyword>
<evidence type="ECO:0000313" key="5">
    <source>
        <dbReference type="Proteomes" id="UP000725002"/>
    </source>
</evidence>
<organism evidence="4 5">
    <name type="scientific">Candidatus Cryptobacteroides avicola</name>
    <dbReference type="NCBI Taxonomy" id="2840757"/>
    <lineage>
        <taxon>Bacteria</taxon>
        <taxon>Pseudomonadati</taxon>
        <taxon>Bacteroidota</taxon>
        <taxon>Bacteroidia</taxon>
        <taxon>Bacteroidales</taxon>
        <taxon>Candidatus Cryptobacteroides</taxon>
    </lineage>
</organism>
<dbReference type="GO" id="GO:0051287">
    <property type="term" value="F:NAD binding"/>
    <property type="evidence" value="ECO:0007669"/>
    <property type="project" value="InterPro"/>
</dbReference>
<keyword evidence="3" id="KW-0520">NAD</keyword>
<proteinExistence type="predicted"/>
<evidence type="ECO:0000256" key="3">
    <source>
        <dbReference type="ARBA" id="ARBA00023027"/>
    </source>
</evidence>
<protein>
    <submittedName>
        <fullName evidence="4">4-hydroxythreonine-4-phosphate dehydrogenase PdxA</fullName>
        <ecNumber evidence="4">1.1.1.262</ecNumber>
    </submittedName>
</protein>
<dbReference type="SUPFAM" id="SSF53659">
    <property type="entry name" value="Isocitrate/Isopropylmalate dehydrogenase-like"/>
    <property type="match status" value="1"/>
</dbReference>
<dbReference type="GO" id="GO:0050570">
    <property type="term" value="F:4-hydroxythreonine-4-phosphate dehydrogenase activity"/>
    <property type="evidence" value="ECO:0007669"/>
    <property type="project" value="UniProtKB-EC"/>
</dbReference>
<dbReference type="PANTHER" id="PTHR30004">
    <property type="entry name" value="4-HYDROXYTHREONINE-4-PHOSPHATE DEHYDROGENASE"/>
    <property type="match status" value="1"/>
</dbReference>
<dbReference type="Gene3D" id="3.40.718.10">
    <property type="entry name" value="Isopropylmalate Dehydrogenase"/>
    <property type="match status" value="1"/>
</dbReference>
<name>A0A940IJH3_9BACT</name>
<reference evidence="4" key="1">
    <citation type="submission" date="2020-10" db="EMBL/GenBank/DDBJ databases">
        <authorList>
            <person name="Gilroy R."/>
        </authorList>
    </citation>
    <scope>NUCLEOTIDE SEQUENCE</scope>
    <source>
        <strain evidence="4">G3-8215</strain>
    </source>
</reference>
<dbReference type="InterPro" id="IPR005255">
    <property type="entry name" value="PdxA_fam"/>
</dbReference>
<evidence type="ECO:0000313" key="4">
    <source>
        <dbReference type="EMBL" id="MBO8484629.1"/>
    </source>
</evidence>
<sequence>MARKFTIGITQGDGNGIGYEVIIKALADERMLDICTPVIYGSSKIFGFYKKQIHNLEQINTNIISSAKEAHQKRVNIINCLPDNIFVEPGQSTPESAKSAMTALEWAVNDLKAGNIDALVTAPINKRAMVNEGFGYTGHTEYLQQEFGVNDVLMIMVCDQLKVGVVTGHIPLKDVPGSISEERILKKLRLMKASLERDFAIYSPKIAVLGLNPHCGDGGLLGDEEQSVILPAVQKANEEGIMAFGPYSPDGFFGLGNYSKFDAVLAMYHDQGLTPFKALAFELGVNYTAGLPIVRTSPDHGTAYEMAGRDQADPRSMMSSIYTAVDICNHRAEYDDLQANKMKVQSVSSDVRPNRSGNIVE</sequence>
<evidence type="ECO:0000256" key="2">
    <source>
        <dbReference type="ARBA" id="ARBA00023002"/>
    </source>
</evidence>
<dbReference type="GO" id="GO:0046872">
    <property type="term" value="F:metal ion binding"/>
    <property type="evidence" value="ECO:0007669"/>
    <property type="project" value="UniProtKB-KW"/>
</dbReference>
<reference evidence="4" key="2">
    <citation type="journal article" date="2021" name="PeerJ">
        <title>Extensive microbial diversity within the chicken gut microbiome revealed by metagenomics and culture.</title>
        <authorList>
            <person name="Gilroy R."/>
            <person name="Ravi A."/>
            <person name="Getino M."/>
            <person name="Pursley I."/>
            <person name="Horton D.L."/>
            <person name="Alikhan N.F."/>
            <person name="Baker D."/>
            <person name="Gharbi K."/>
            <person name="Hall N."/>
            <person name="Watson M."/>
            <person name="Adriaenssens E.M."/>
            <person name="Foster-Nyarko E."/>
            <person name="Jarju S."/>
            <person name="Secka A."/>
            <person name="Antonio M."/>
            <person name="Oren A."/>
            <person name="Chaudhuri R.R."/>
            <person name="La Ragione R."/>
            <person name="Hildebrand F."/>
            <person name="Pallen M.J."/>
        </authorList>
    </citation>
    <scope>NUCLEOTIDE SEQUENCE</scope>
    <source>
        <strain evidence="4">G3-8215</strain>
    </source>
</reference>
<keyword evidence="1" id="KW-0479">Metal-binding</keyword>
<accession>A0A940IJH3</accession>
<dbReference type="PANTHER" id="PTHR30004:SF6">
    <property type="entry name" value="D-THREONATE 4-PHOSPHATE DEHYDROGENASE"/>
    <property type="match status" value="1"/>
</dbReference>
<dbReference type="AlphaFoldDB" id="A0A940IJH3"/>
<dbReference type="NCBIfam" id="TIGR00557">
    <property type="entry name" value="pdxA"/>
    <property type="match status" value="1"/>
</dbReference>